<dbReference type="GO" id="GO:0006890">
    <property type="term" value="P:retrograde vesicle-mediated transport, Golgi to endoplasmic reticulum"/>
    <property type="evidence" value="ECO:0007669"/>
    <property type="project" value="InterPro"/>
</dbReference>
<feature type="region of interest" description="Disordered" evidence="1">
    <location>
        <begin position="237"/>
        <end position="257"/>
    </location>
</feature>
<dbReference type="Pfam" id="PF04437">
    <property type="entry name" value="RINT1_TIP1"/>
    <property type="match status" value="1"/>
</dbReference>
<feature type="compositionally biased region" description="Low complexity" evidence="1">
    <location>
        <begin position="328"/>
        <end position="339"/>
    </location>
</feature>
<dbReference type="GO" id="GO:0060628">
    <property type="term" value="P:regulation of ER to Golgi vesicle-mediated transport"/>
    <property type="evidence" value="ECO:0007669"/>
    <property type="project" value="TreeGrafter"/>
</dbReference>
<dbReference type="PANTHER" id="PTHR13520">
    <property type="entry name" value="RAD50-INTERACTING PROTEIN 1 RINT-1"/>
    <property type="match status" value="1"/>
</dbReference>
<feature type="region of interest" description="Disordered" evidence="1">
    <location>
        <begin position="303"/>
        <end position="351"/>
    </location>
</feature>
<proteinExistence type="predicted"/>
<evidence type="ECO:0000256" key="1">
    <source>
        <dbReference type="SAM" id="MobiDB-lite"/>
    </source>
</evidence>
<sequence length="608" mass="64579">MGVPASDARTLDAALRDNLEAILSDRALLAHAVEETIRFEHALEAEVRYGEMGALYPWLQWPRCIHVLSRHPLRFKLWLSVDQELARAVCYAVQSDDAAWAPAGGELSAAAGGAAAAAAAASTAATHAARRFALLFASVTQRYSLLAGPSQQHDQQLDFVNQIQRPLLESFASAIAARARACDLPRLYTLPEGDMIARWRSYCALVASAAFVRTMLSDAEDETLFVELSRAARAAQQRERASRHERFSPTRAASTAMSAASSVTQQVMEYASDPPTIIGPTRAVFAAVGTIRSAANTMRPLLRHAQRSPPPPPLPPAPLPPLADEDAATTAAETEVTAQPEPPPPVATATTDAKRSGFVFESEAERYSAMTSALLADAIQKLAAPVLSALVRDLDQQSRADAAQQEEYAAAAAQPGAAAAAALLRLQLLLSAAAGGALSQALLRQLAGCVAREIDNDVLQELAEGHRYITQAAGRRFAASVDVVRAVQHLLQPMVLCVPLHQRAAGRRFAASVDVARAVLERHCAQATGLGRLTECGALLALPKPQATSLHDALLTVDVRDETTHRQAVNMLESVSVFSLQPAEAVALLSKRQGGRPGAHAASGVTAL</sequence>
<protein>
    <submittedName>
        <fullName evidence="2">TIP-1 family-domain-containing protein</fullName>
    </submittedName>
</protein>
<comment type="caution">
    <text evidence="2">The sequence shown here is derived from an EMBL/GenBank/DDBJ whole genome shotgun (WGS) entry which is preliminary data.</text>
</comment>
<gene>
    <name evidence="2" type="ORF">JKP88DRAFT_352761</name>
</gene>
<dbReference type="GO" id="GO:0006888">
    <property type="term" value="P:endoplasmic reticulum to Golgi vesicle-mediated transport"/>
    <property type="evidence" value="ECO:0007669"/>
    <property type="project" value="InterPro"/>
</dbReference>
<feature type="compositionally biased region" description="Basic and acidic residues" evidence="1">
    <location>
        <begin position="237"/>
        <end position="248"/>
    </location>
</feature>
<reference evidence="2" key="1">
    <citation type="submission" date="2021-02" db="EMBL/GenBank/DDBJ databases">
        <title>First Annotated Genome of the Yellow-green Alga Tribonema minus.</title>
        <authorList>
            <person name="Mahan K.M."/>
        </authorList>
    </citation>
    <scope>NUCLEOTIDE SEQUENCE</scope>
    <source>
        <strain evidence="2">UTEX B ZZ1240</strain>
    </source>
</reference>
<name>A0A836CM27_9STRA</name>
<dbReference type="EMBL" id="JAFCMP010000036">
    <property type="protein sequence ID" value="KAG5190268.1"/>
    <property type="molecule type" value="Genomic_DNA"/>
</dbReference>
<dbReference type="Proteomes" id="UP000664859">
    <property type="component" value="Unassembled WGS sequence"/>
</dbReference>
<evidence type="ECO:0000313" key="2">
    <source>
        <dbReference type="EMBL" id="KAG5190268.1"/>
    </source>
</evidence>
<dbReference type="InterPro" id="IPR007528">
    <property type="entry name" value="RINT1_Tip20"/>
</dbReference>
<dbReference type="AlphaFoldDB" id="A0A836CM27"/>
<evidence type="ECO:0000313" key="3">
    <source>
        <dbReference type="Proteomes" id="UP000664859"/>
    </source>
</evidence>
<accession>A0A836CM27</accession>
<keyword evidence="3" id="KW-1185">Reference proteome</keyword>
<feature type="compositionally biased region" description="Pro residues" evidence="1">
    <location>
        <begin position="308"/>
        <end position="321"/>
    </location>
</feature>
<dbReference type="PANTHER" id="PTHR13520:SF0">
    <property type="entry name" value="RAD50-INTERACTING PROTEIN 1"/>
    <property type="match status" value="1"/>
</dbReference>
<organism evidence="2 3">
    <name type="scientific">Tribonema minus</name>
    <dbReference type="NCBI Taxonomy" id="303371"/>
    <lineage>
        <taxon>Eukaryota</taxon>
        <taxon>Sar</taxon>
        <taxon>Stramenopiles</taxon>
        <taxon>Ochrophyta</taxon>
        <taxon>PX clade</taxon>
        <taxon>Xanthophyceae</taxon>
        <taxon>Tribonematales</taxon>
        <taxon>Tribonemataceae</taxon>
        <taxon>Tribonema</taxon>
    </lineage>
</organism>
<dbReference type="GO" id="GO:0070939">
    <property type="term" value="C:Dsl1/NZR complex"/>
    <property type="evidence" value="ECO:0007669"/>
    <property type="project" value="InterPro"/>
</dbReference>